<proteinExistence type="inferred from homology"/>
<dbReference type="Proteomes" id="UP000247565">
    <property type="component" value="Unassembled WGS sequence"/>
</dbReference>
<dbReference type="HAMAP" id="MF_00278">
    <property type="entry name" value="HisH"/>
    <property type="match status" value="1"/>
</dbReference>
<dbReference type="EMBL" id="QGLT01000001">
    <property type="protein sequence ID" value="PXZ01737.1"/>
    <property type="molecule type" value="Genomic_DNA"/>
</dbReference>
<comment type="pathway">
    <text evidence="1 10">Amino-acid biosynthesis; L-histidine biosynthesis; L-histidine from 5-phospho-alpha-D-ribose 1-diphosphate: step 5/9.</text>
</comment>
<evidence type="ECO:0000256" key="3">
    <source>
        <dbReference type="ARBA" id="ARBA00022605"/>
    </source>
</evidence>
<evidence type="ECO:0000256" key="9">
    <source>
        <dbReference type="ARBA" id="ARBA00049534"/>
    </source>
</evidence>
<dbReference type="EC" id="3.5.1.2" evidence="10"/>
<gene>
    <name evidence="10" type="primary">hisH</name>
    <name evidence="13" type="ORF">DK869_01650</name>
</gene>
<evidence type="ECO:0000256" key="6">
    <source>
        <dbReference type="ARBA" id="ARBA00023102"/>
    </source>
</evidence>
<dbReference type="GO" id="GO:0000105">
    <property type="term" value="P:L-histidine biosynthetic process"/>
    <property type="evidence" value="ECO:0007669"/>
    <property type="project" value="UniProtKB-UniRule"/>
</dbReference>
<dbReference type="EC" id="4.3.2.10" evidence="10"/>
<keyword evidence="6 10" id="KW-0368">Histidine biosynthesis</keyword>
<evidence type="ECO:0000256" key="2">
    <source>
        <dbReference type="ARBA" id="ARBA00011152"/>
    </source>
</evidence>
<dbReference type="CDD" id="cd01748">
    <property type="entry name" value="GATase1_IGP_Synthase"/>
    <property type="match status" value="1"/>
</dbReference>
<feature type="active site" description="Nucleophile" evidence="10 11">
    <location>
        <position position="92"/>
    </location>
</feature>
<keyword evidence="4 10" id="KW-0378">Hydrolase</keyword>
<dbReference type="InterPro" id="IPR017926">
    <property type="entry name" value="GATASE"/>
</dbReference>
<accession>A0A318N3H0</accession>
<comment type="catalytic activity">
    <reaction evidence="8 10">
        <text>5-[(5-phospho-1-deoxy-D-ribulos-1-ylimino)methylamino]-1-(5-phospho-beta-D-ribosyl)imidazole-4-carboxamide + L-glutamine = D-erythro-1-(imidazol-4-yl)glycerol 3-phosphate + 5-amino-1-(5-phospho-beta-D-ribosyl)imidazole-4-carboxamide + L-glutamate + H(+)</text>
        <dbReference type="Rhea" id="RHEA:24793"/>
        <dbReference type="ChEBI" id="CHEBI:15378"/>
        <dbReference type="ChEBI" id="CHEBI:29985"/>
        <dbReference type="ChEBI" id="CHEBI:58278"/>
        <dbReference type="ChEBI" id="CHEBI:58359"/>
        <dbReference type="ChEBI" id="CHEBI:58475"/>
        <dbReference type="ChEBI" id="CHEBI:58525"/>
        <dbReference type="EC" id="4.3.2.10"/>
    </reaction>
</comment>
<dbReference type="GO" id="GO:0004359">
    <property type="term" value="F:glutaminase activity"/>
    <property type="evidence" value="ECO:0007669"/>
    <property type="project" value="UniProtKB-EC"/>
</dbReference>
<keyword evidence="7 10" id="KW-0456">Lyase</keyword>
<comment type="catalytic activity">
    <reaction evidence="9 10">
        <text>L-glutamine + H2O = L-glutamate + NH4(+)</text>
        <dbReference type="Rhea" id="RHEA:15889"/>
        <dbReference type="ChEBI" id="CHEBI:15377"/>
        <dbReference type="ChEBI" id="CHEBI:28938"/>
        <dbReference type="ChEBI" id="CHEBI:29985"/>
        <dbReference type="ChEBI" id="CHEBI:58359"/>
        <dbReference type="EC" id="3.5.1.2"/>
    </reaction>
</comment>
<dbReference type="AlphaFoldDB" id="A0A318N3H0"/>
<comment type="caution">
    <text evidence="13">The sequence shown here is derived from an EMBL/GenBank/DDBJ whole genome shotgun (WGS) entry which is preliminary data.</text>
</comment>
<feature type="active site" evidence="10 11">
    <location>
        <position position="198"/>
    </location>
</feature>
<evidence type="ECO:0000256" key="5">
    <source>
        <dbReference type="ARBA" id="ARBA00022962"/>
    </source>
</evidence>
<name>A0A318N3H0_9PROT</name>
<dbReference type="SUPFAM" id="SSF52317">
    <property type="entry name" value="Class I glutamine amidotransferase-like"/>
    <property type="match status" value="1"/>
</dbReference>
<reference evidence="13 14" key="1">
    <citation type="submission" date="2018-05" db="EMBL/GenBank/DDBJ databases">
        <title>Reference genomes for bee gut microbiota database.</title>
        <authorList>
            <person name="Ellegaard K.M."/>
        </authorList>
    </citation>
    <scope>NUCLEOTIDE SEQUENCE [LARGE SCALE GENOMIC DNA]</scope>
    <source>
        <strain evidence="13 14">ESL0284</strain>
    </source>
</reference>
<feature type="domain" description="Glutamine amidotransferase" evidence="12">
    <location>
        <begin position="19"/>
        <end position="212"/>
    </location>
</feature>
<dbReference type="GO" id="GO:0016829">
    <property type="term" value="F:lyase activity"/>
    <property type="evidence" value="ECO:0007669"/>
    <property type="project" value="UniProtKB-KW"/>
</dbReference>
<protein>
    <recommendedName>
        <fullName evidence="10">Imidazole glycerol phosphate synthase subunit HisH</fullName>
        <ecNumber evidence="10">4.3.2.10</ecNumber>
    </recommendedName>
    <alternativeName>
        <fullName evidence="10">IGP synthase glutaminase subunit</fullName>
        <ecNumber evidence="10">3.5.1.2</ecNumber>
    </alternativeName>
    <alternativeName>
        <fullName evidence="10">IGP synthase subunit HisH</fullName>
    </alternativeName>
    <alternativeName>
        <fullName evidence="10">ImGP synthase subunit HisH</fullName>
        <shortName evidence="10">IGPS subunit HisH</shortName>
    </alternativeName>
</protein>
<evidence type="ECO:0000256" key="11">
    <source>
        <dbReference type="PIRSR" id="PIRSR000495-1"/>
    </source>
</evidence>
<organism evidence="13 14">
    <name type="scientific">Commensalibacter melissae</name>
    <dbReference type="NCBI Taxonomy" id="2070537"/>
    <lineage>
        <taxon>Bacteria</taxon>
        <taxon>Pseudomonadati</taxon>
        <taxon>Pseudomonadota</taxon>
        <taxon>Alphaproteobacteria</taxon>
        <taxon>Acetobacterales</taxon>
        <taxon>Acetobacteraceae</taxon>
    </lineage>
</organism>
<dbReference type="GO" id="GO:0005737">
    <property type="term" value="C:cytoplasm"/>
    <property type="evidence" value="ECO:0007669"/>
    <property type="project" value="UniProtKB-SubCell"/>
</dbReference>
<sequence length="219" mass="23771">MKHKPDSIIVIDYNGGNLASAQRALIAAAHMINLPVNVEISNKPEHIQNADRLILPGQGAFADCMSGLQSIPGLLESLNAKVRQGTPFLGICVGMQIMAEQGLEHKTTKGLGWIQGKIKPIDTTDLPLPHMGWNELNFKVNAHPVINGINPGDHAYFVHSYALSAEDNKDIIATTDYGIPIPAIIAKKNAIGTQFHVEKSQQVGLHILANFLRWNPTPA</sequence>
<dbReference type="NCBIfam" id="TIGR01855">
    <property type="entry name" value="IMP_synth_hisH"/>
    <property type="match status" value="1"/>
</dbReference>
<comment type="subcellular location">
    <subcellularLocation>
        <location evidence="10">Cytoplasm</location>
    </subcellularLocation>
</comment>
<evidence type="ECO:0000259" key="12">
    <source>
        <dbReference type="Pfam" id="PF00117"/>
    </source>
</evidence>
<evidence type="ECO:0000313" key="13">
    <source>
        <dbReference type="EMBL" id="PXZ01737.1"/>
    </source>
</evidence>
<dbReference type="GO" id="GO:0000107">
    <property type="term" value="F:imidazoleglycerol-phosphate synthase activity"/>
    <property type="evidence" value="ECO:0007669"/>
    <property type="project" value="UniProtKB-UniRule"/>
</dbReference>
<evidence type="ECO:0000256" key="8">
    <source>
        <dbReference type="ARBA" id="ARBA00047838"/>
    </source>
</evidence>
<evidence type="ECO:0000313" key="14">
    <source>
        <dbReference type="Proteomes" id="UP000247565"/>
    </source>
</evidence>
<dbReference type="InterPro" id="IPR010139">
    <property type="entry name" value="Imidazole-glycPsynth_HisH"/>
</dbReference>
<dbReference type="OrthoDB" id="9807137at2"/>
<evidence type="ECO:0000256" key="10">
    <source>
        <dbReference type="HAMAP-Rule" id="MF_00278"/>
    </source>
</evidence>
<dbReference type="RefSeq" id="WP_110438256.1">
    <property type="nucleotide sequence ID" value="NZ_CP046393.1"/>
</dbReference>
<comment type="subunit">
    <text evidence="2 10">Heterodimer of HisH and HisF.</text>
</comment>
<keyword evidence="5 10" id="KW-0315">Glutamine amidotransferase</keyword>
<keyword evidence="14" id="KW-1185">Reference proteome</keyword>
<dbReference type="PROSITE" id="PS51273">
    <property type="entry name" value="GATASE_TYPE_1"/>
    <property type="match status" value="1"/>
</dbReference>
<dbReference type="PIRSF" id="PIRSF000495">
    <property type="entry name" value="Amidotransf_hisH"/>
    <property type="match status" value="1"/>
</dbReference>
<evidence type="ECO:0000256" key="1">
    <source>
        <dbReference type="ARBA" id="ARBA00005091"/>
    </source>
</evidence>
<keyword evidence="10" id="KW-0963">Cytoplasm</keyword>
<dbReference type="Gene3D" id="3.40.50.880">
    <property type="match status" value="1"/>
</dbReference>
<dbReference type="PANTHER" id="PTHR42701:SF1">
    <property type="entry name" value="IMIDAZOLE GLYCEROL PHOSPHATE SYNTHASE SUBUNIT HISH"/>
    <property type="match status" value="1"/>
</dbReference>
<evidence type="ECO:0000256" key="4">
    <source>
        <dbReference type="ARBA" id="ARBA00022801"/>
    </source>
</evidence>
<dbReference type="PANTHER" id="PTHR42701">
    <property type="entry name" value="IMIDAZOLE GLYCEROL PHOSPHATE SYNTHASE SUBUNIT HISH"/>
    <property type="match status" value="1"/>
</dbReference>
<feature type="active site" evidence="10 11">
    <location>
        <position position="196"/>
    </location>
</feature>
<dbReference type="Pfam" id="PF00117">
    <property type="entry name" value="GATase"/>
    <property type="match status" value="1"/>
</dbReference>
<dbReference type="InterPro" id="IPR029062">
    <property type="entry name" value="Class_I_gatase-like"/>
</dbReference>
<evidence type="ECO:0000256" key="7">
    <source>
        <dbReference type="ARBA" id="ARBA00023239"/>
    </source>
</evidence>
<dbReference type="UniPathway" id="UPA00031">
    <property type="reaction ID" value="UER00010"/>
</dbReference>
<comment type="function">
    <text evidence="10">IGPS catalyzes the conversion of PRFAR and glutamine to IGP, AICAR and glutamate. The HisH subunit catalyzes the hydrolysis of glutamine to glutamate and ammonia as part of the synthesis of IGP and AICAR. The resulting ammonia molecule is channeled to the active site of HisF.</text>
</comment>
<keyword evidence="3 10" id="KW-0028">Amino-acid biosynthesis</keyword>